<feature type="signal peptide" evidence="3">
    <location>
        <begin position="1"/>
        <end position="19"/>
    </location>
</feature>
<dbReference type="PANTHER" id="PTHR40633">
    <property type="entry name" value="MATRIX PROTEIN, PUTATIVE (AFU_ORTHOLOGUE AFUA_8G05410)-RELATED"/>
    <property type="match status" value="1"/>
</dbReference>
<dbReference type="InterPro" id="IPR052982">
    <property type="entry name" value="SRP1/TIP1-like"/>
</dbReference>
<feature type="chain" id="PRO_5017771312" description="Yeast cell wall synthesis Kre9/Knh1-like N-terminal domain-containing protein" evidence="3">
    <location>
        <begin position="20"/>
        <end position="240"/>
    </location>
</feature>
<evidence type="ECO:0000256" key="1">
    <source>
        <dbReference type="ARBA" id="ARBA00022729"/>
    </source>
</evidence>
<evidence type="ECO:0000313" key="5">
    <source>
        <dbReference type="EMBL" id="RDW74001.1"/>
    </source>
</evidence>
<dbReference type="PANTHER" id="PTHR40633:SF1">
    <property type="entry name" value="GPI ANCHORED SERINE-THREONINE RICH PROTEIN (AFU_ORTHOLOGUE AFUA_1G03630)"/>
    <property type="match status" value="1"/>
</dbReference>
<evidence type="ECO:0000256" key="3">
    <source>
        <dbReference type="SAM" id="SignalP"/>
    </source>
</evidence>
<dbReference type="InterPro" id="IPR018466">
    <property type="entry name" value="Kre9/Knh1-like_N"/>
</dbReference>
<dbReference type="Pfam" id="PF10342">
    <property type="entry name" value="Kre9_KNH"/>
    <property type="match status" value="1"/>
</dbReference>
<comment type="caution">
    <text evidence="5">The sequence shown here is derived from an EMBL/GenBank/DDBJ whole genome shotgun (WGS) entry which is preliminary data.</text>
</comment>
<proteinExistence type="predicted"/>
<gene>
    <name evidence="5" type="ORF">BP5796_07443</name>
</gene>
<reference evidence="5 6" key="1">
    <citation type="journal article" date="2018" name="IMA Fungus">
        <title>IMA Genome-F 9: Draft genome sequence of Annulohypoxylon stygium, Aspergillus mulundensis, Berkeleyomyces basicola (syn. Thielaviopsis basicola), Ceratocystis smalleyi, two Cercospora beticola strains, Coleophoma cylindrospora, Fusarium fracticaudum, Phialophora cf. hyalina, and Morchella septimelata.</title>
        <authorList>
            <person name="Wingfield B.D."/>
            <person name="Bills G.F."/>
            <person name="Dong Y."/>
            <person name="Huang W."/>
            <person name="Nel W.J."/>
            <person name="Swalarsk-Parry B.S."/>
            <person name="Vaghefi N."/>
            <person name="Wilken P.M."/>
            <person name="An Z."/>
            <person name="de Beer Z.W."/>
            <person name="De Vos L."/>
            <person name="Chen L."/>
            <person name="Duong T.A."/>
            <person name="Gao Y."/>
            <person name="Hammerbacher A."/>
            <person name="Kikkert J.R."/>
            <person name="Li Y."/>
            <person name="Li H."/>
            <person name="Li K."/>
            <person name="Li Q."/>
            <person name="Liu X."/>
            <person name="Ma X."/>
            <person name="Naidoo K."/>
            <person name="Pethybridge S.J."/>
            <person name="Sun J."/>
            <person name="Steenkamp E.T."/>
            <person name="van der Nest M.A."/>
            <person name="van Wyk S."/>
            <person name="Wingfield M.J."/>
            <person name="Xiong C."/>
            <person name="Yue Q."/>
            <person name="Zhang X."/>
        </authorList>
    </citation>
    <scope>NUCLEOTIDE SEQUENCE [LARGE SCALE GENOMIC DNA]</scope>
    <source>
        <strain evidence="5 6">BP5796</strain>
    </source>
</reference>
<sequence length="240" mass="23421">MRYSFLSAAVAALASFASAQTAGFDAISKPTSGQILTAGSPFQIVWAPTAEGTITITLLQGATASTLQLGQTVVANIDNSAGAYVWDVPTSVAGYATYGFQITLDSDPKTLQYSFPFQITGGSSSSSSSSATGSVTSTTTVHLTAAITSSATVTATSSSVSAIVTPAANVTLTDSSPSSNISTTLSKAASTTATKTSTSGGSSSTSSSSAASSSAASGAVGRAATGGFAVLSGLILAFAL</sequence>
<evidence type="ECO:0000259" key="4">
    <source>
        <dbReference type="Pfam" id="PF10342"/>
    </source>
</evidence>
<evidence type="ECO:0000256" key="2">
    <source>
        <dbReference type="SAM" id="MobiDB-lite"/>
    </source>
</evidence>
<dbReference type="OrthoDB" id="2260257at2759"/>
<organism evidence="5 6">
    <name type="scientific">Coleophoma crateriformis</name>
    <dbReference type="NCBI Taxonomy" id="565419"/>
    <lineage>
        <taxon>Eukaryota</taxon>
        <taxon>Fungi</taxon>
        <taxon>Dikarya</taxon>
        <taxon>Ascomycota</taxon>
        <taxon>Pezizomycotina</taxon>
        <taxon>Leotiomycetes</taxon>
        <taxon>Helotiales</taxon>
        <taxon>Dermateaceae</taxon>
        <taxon>Coleophoma</taxon>
    </lineage>
</organism>
<feature type="domain" description="Yeast cell wall synthesis Kre9/Knh1-like N-terminal" evidence="4">
    <location>
        <begin position="29"/>
        <end position="119"/>
    </location>
</feature>
<dbReference type="AlphaFoldDB" id="A0A3D8RJI0"/>
<name>A0A3D8RJI0_9HELO</name>
<keyword evidence="6" id="KW-1185">Reference proteome</keyword>
<accession>A0A3D8RJI0</accession>
<dbReference type="EMBL" id="PDLN01000010">
    <property type="protein sequence ID" value="RDW74001.1"/>
    <property type="molecule type" value="Genomic_DNA"/>
</dbReference>
<feature type="region of interest" description="Disordered" evidence="2">
    <location>
        <begin position="192"/>
        <end position="211"/>
    </location>
</feature>
<keyword evidence="1 3" id="KW-0732">Signal</keyword>
<dbReference type="Proteomes" id="UP000256328">
    <property type="component" value="Unassembled WGS sequence"/>
</dbReference>
<evidence type="ECO:0000313" key="6">
    <source>
        <dbReference type="Proteomes" id="UP000256328"/>
    </source>
</evidence>
<protein>
    <recommendedName>
        <fullName evidence="4">Yeast cell wall synthesis Kre9/Knh1-like N-terminal domain-containing protein</fullName>
    </recommendedName>
</protein>